<protein>
    <submittedName>
        <fullName evidence="2">Uncharacterized protein</fullName>
    </submittedName>
</protein>
<gene>
    <name evidence="2" type="ORF">V1264_011732</name>
</gene>
<accession>A0AAN9BUN5</accession>
<proteinExistence type="predicted"/>
<reference evidence="2 3" key="1">
    <citation type="submission" date="2024-02" db="EMBL/GenBank/DDBJ databases">
        <title>Chromosome-scale genome assembly of the rough periwinkle Littorina saxatilis.</title>
        <authorList>
            <person name="De Jode A."/>
            <person name="Faria R."/>
            <person name="Formenti G."/>
            <person name="Sims Y."/>
            <person name="Smith T.P."/>
            <person name="Tracey A."/>
            <person name="Wood J.M.D."/>
            <person name="Zagrodzka Z.B."/>
            <person name="Johannesson K."/>
            <person name="Butlin R.K."/>
            <person name="Leder E.H."/>
        </authorList>
    </citation>
    <scope>NUCLEOTIDE SEQUENCE [LARGE SCALE GENOMIC DNA]</scope>
    <source>
        <strain evidence="2">Snail1</strain>
        <tissue evidence="2">Muscle</tissue>
    </source>
</reference>
<evidence type="ECO:0000313" key="2">
    <source>
        <dbReference type="EMBL" id="KAK7112253.1"/>
    </source>
</evidence>
<evidence type="ECO:0000256" key="1">
    <source>
        <dbReference type="SAM" id="SignalP"/>
    </source>
</evidence>
<organism evidence="2 3">
    <name type="scientific">Littorina saxatilis</name>
    <dbReference type="NCBI Taxonomy" id="31220"/>
    <lineage>
        <taxon>Eukaryota</taxon>
        <taxon>Metazoa</taxon>
        <taxon>Spiralia</taxon>
        <taxon>Lophotrochozoa</taxon>
        <taxon>Mollusca</taxon>
        <taxon>Gastropoda</taxon>
        <taxon>Caenogastropoda</taxon>
        <taxon>Littorinimorpha</taxon>
        <taxon>Littorinoidea</taxon>
        <taxon>Littorinidae</taxon>
        <taxon>Littorina</taxon>
    </lineage>
</organism>
<dbReference type="AlphaFoldDB" id="A0AAN9BUN5"/>
<dbReference type="EMBL" id="JBAMIC010000002">
    <property type="protein sequence ID" value="KAK7112253.1"/>
    <property type="molecule type" value="Genomic_DNA"/>
</dbReference>
<feature type="signal peptide" evidence="1">
    <location>
        <begin position="1"/>
        <end position="21"/>
    </location>
</feature>
<evidence type="ECO:0000313" key="3">
    <source>
        <dbReference type="Proteomes" id="UP001374579"/>
    </source>
</evidence>
<feature type="chain" id="PRO_5043015659" evidence="1">
    <location>
        <begin position="22"/>
        <end position="447"/>
    </location>
</feature>
<comment type="caution">
    <text evidence="2">The sequence shown here is derived from an EMBL/GenBank/DDBJ whole genome shotgun (WGS) entry which is preliminary data.</text>
</comment>
<keyword evidence="1" id="KW-0732">Signal</keyword>
<name>A0AAN9BUN5_9CAEN</name>
<keyword evidence="3" id="KW-1185">Reference proteome</keyword>
<dbReference type="Proteomes" id="UP001374579">
    <property type="component" value="Unassembled WGS sequence"/>
</dbReference>
<sequence>MNILEGILLVGVVWCFTPVSSLDCLQSAVQSRAEECFSDVIADWNYTQLLNLSYTQLLSVITENPTLMCSDFESKKSAFLCLANATVSCMKVDDQIGSIMPDPHRTVDGVEYLCNHTQDVDTECVKDTQDADYQCIESRTTVSNFTFTSVQAHICEVFATFRDCRSETLGRCARNTRDVYVNYIENYLTPPECRSRPPQGVQNGSSVEQDCSPLTTSQETDNCYGQLSHTLEVGVPRVLDIVLADPAILCRHLKAFQNATNCAGNISKICFSTGQQSDIQPDFDILTSAMDHMCDHIDDVDSACIKRKHAVDLPPCVTSKARAAGKHPSFDDFLSARFLCWSIETTLGCLSEVLDSCSGQTRKIYLHFAHDYLTLPTCENFTTRADGWTGGVGSNAPHQPGDAGPTTYVTAGTDCPTGRASHSGMSSGLLWFLAALGLKTAGGYLQL</sequence>